<proteinExistence type="predicted"/>
<dbReference type="GO" id="GO:0005524">
    <property type="term" value="F:ATP binding"/>
    <property type="evidence" value="ECO:0007669"/>
    <property type="project" value="InterPro"/>
</dbReference>
<reference evidence="3" key="3">
    <citation type="journal article" date="2018" name="Mol. Plant Microbe Interact.">
        <title>Genome sequence resources for the wheat stripe rust pathogen (Puccinia striiformis f. sp. tritici) and the barley stripe rust pathogen (Puccinia striiformis f. sp. hordei).</title>
        <authorList>
            <person name="Xia C."/>
            <person name="Wang M."/>
            <person name="Yin C."/>
            <person name="Cornejo O.E."/>
            <person name="Hulbert S.H."/>
            <person name="Chen X."/>
        </authorList>
    </citation>
    <scope>NUCLEOTIDE SEQUENCE [LARGE SCALE GENOMIC DNA]</scope>
    <source>
        <strain evidence="3">93TX-2</strain>
    </source>
</reference>
<dbReference type="VEuPathDB" id="FungiDB:PSTT_04772"/>
<reference evidence="3" key="2">
    <citation type="journal article" date="2018" name="BMC Genomics">
        <title>Genomic insights into host adaptation between the wheat stripe rust pathogen (Puccinia striiformis f. sp. tritici) and the barley stripe rust pathogen (Puccinia striiformis f. sp. hordei).</title>
        <authorList>
            <person name="Xia C."/>
            <person name="Wang M."/>
            <person name="Yin C."/>
            <person name="Cornejo O.E."/>
            <person name="Hulbert S.H."/>
            <person name="Chen X."/>
        </authorList>
    </citation>
    <scope>NUCLEOTIDE SEQUENCE [LARGE SCALE GENOMIC DNA]</scope>
    <source>
        <strain evidence="3">93TX-2</strain>
    </source>
</reference>
<dbReference type="InterPro" id="IPR013537">
    <property type="entry name" value="AcCoA_COase_cen"/>
</dbReference>
<organism evidence="2 3">
    <name type="scientific">Puccinia striiformis</name>
    <dbReference type="NCBI Taxonomy" id="27350"/>
    <lineage>
        <taxon>Eukaryota</taxon>
        <taxon>Fungi</taxon>
        <taxon>Dikarya</taxon>
        <taxon>Basidiomycota</taxon>
        <taxon>Pucciniomycotina</taxon>
        <taxon>Pucciniomycetes</taxon>
        <taxon>Pucciniales</taxon>
        <taxon>Pucciniaceae</taxon>
        <taxon>Puccinia</taxon>
    </lineage>
</organism>
<dbReference type="GO" id="GO:0006633">
    <property type="term" value="P:fatty acid biosynthetic process"/>
    <property type="evidence" value="ECO:0007669"/>
    <property type="project" value="InterPro"/>
</dbReference>
<dbReference type="VEuPathDB" id="FungiDB:PSHT_10705"/>
<dbReference type="Pfam" id="PF08326">
    <property type="entry name" value="ACC_central"/>
    <property type="match status" value="1"/>
</dbReference>
<protein>
    <recommendedName>
        <fullName evidence="1">Acetyl-CoA carboxylase central domain-containing protein</fullName>
    </recommendedName>
</protein>
<dbReference type="OrthoDB" id="3364715at2759"/>
<reference evidence="2 3" key="1">
    <citation type="submission" date="2017-12" db="EMBL/GenBank/DDBJ databases">
        <title>Gene loss provides genomic basis for host adaptation in cereal stripe rust fungi.</title>
        <authorList>
            <person name="Xia C."/>
        </authorList>
    </citation>
    <scope>NUCLEOTIDE SEQUENCE [LARGE SCALE GENOMIC DNA]</scope>
    <source>
        <strain evidence="2 3">93TX-2</strain>
    </source>
</reference>
<dbReference type="GO" id="GO:0003989">
    <property type="term" value="F:acetyl-CoA carboxylase activity"/>
    <property type="evidence" value="ECO:0007669"/>
    <property type="project" value="InterPro"/>
</dbReference>
<evidence type="ECO:0000259" key="1">
    <source>
        <dbReference type="Pfam" id="PF08326"/>
    </source>
</evidence>
<evidence type="ECO:0000313" key="2">
    <source>
        <dbReference type="EMBL" id="POW05657.1"/>
    </source>
</evidence>
<keyword evidence="3" id="KW-1185">Reference proteome</keyword>
<feature type="non-terminal residue" evidence="2">
    <location>
        <position position="1"/>
    </location>
</feature>
<feature type="domain" description="Acetyl-CoA carboxylase central" evidence="1">
    <location>
        <begin position="89"/>
        <end position="209"/>
    </location>
</feature>
<gene>
    <name evidence="2" type="ORF">PSHT_10705</name>
</gene>
<dbReference type="EMBL" id="PKSM01000168">
    <property type="protein sequence ID" value="POW05657.1"/>
    <property type="molecule type" value="Genomic_DNA"/>
</dbReference>
<accession>A0A2S4V831</accession>
<dbReference type="AlphaFoldDB" id="A0A2S4V831"/>
<sequence length="209" mass="23625">GGDNFKRDVVKATFDVIQFIGKSKETVLPQLCEFIEDCEFSKLSQLTGHRALFSDNSYIVYQWQDKPVWPGVMFSIKSLDDLDELIVPCGWIKGSIKVADYLVAEAKRLLNNDLNASELVFAMRRCVDVNHLYLNFTYEIQLAPRIMNSLGWACNLWRLHATATEVQSVVEDKIGSSQAICVKIDCLSGFVVTFEAYKKVITTKGKTIL</sequence>
<comment type="caution">
    <text evidence="2">The sequence shown here is derived from an EMBL/GenBank/DDBJ whole genome shotgun (WGS) entry which is preliminary data.</text>
</comment>
<evidence type="ECO:0000313" key="3">
    <source>
        <dbReference type="Proteomes" id="UP000238274"/>
    </source>
</evidence>
<dbReference type="Proteomes" id="UP000238274">
    <property type="component" value="Unassembled WGS sequence"/>
</dbReference>
<name>A0A2S4V831_9BASI</name>